<reference evidence="5 6" key="1">
    <citation type="submission" date="2015-09" db="EMBL/GenBank/DDBJ databases">
        <authorList>
            <person name="Jackson K.R."/>
            <person name="Lunt B.L."/>
            <person name="Fisher J.N.B."/>
            <person name="Gardner A.V."/>
            <person name="Bailey M.E."/>
            <person name="Deus L.M."/>
            <person name="Earl A.S."/>
            <person name="Gibby P.D."/>
            <person name="Hartmann K.A."/>
            <person name="Liu J.E."/>
            <person name="Manci A.M."/>
            <person name="Nielsen D.A."/>
            <person name="Solomon M.B."/>
            <person name="Breakwell D.P."/>
            <person name="Burnett S.H."/>
            <person name="Grose J.H."/>
        </authorList>
    </citation>
    <scope>NUCLEOTIDE SEQUENCE [LARGE SCALE GENOMIC DNA]</scope>
    <source>
        <strain evidence="5 6">2789STDY5608636</strain>
    </source>
</reference>
<evidence type="ECO:0000313" key="6">
    <source>
        <dbReference type="Proteomes" id="UP000053096"/>
    </source>
</evidence>
<dbReference type="AlphaFoldDB" id="A0A0J6EYW8"/>
<dbReference type="CDD" id="cd06464">
    <property type="entry name" value="ACD_sHsps-like"/>
    <property type="match status" value="1"/>
</dbReference>
<evidence type="ECO:0000256" key="1">
    <source>
        <dbReference type="PROSITE-ProRule" id="PRU00285"/>
    </source>
</evidence>
<dbReference type="InterPro" id="IPR002068">
    <property type="entry name" value="A-crystallin/Hsp20_dom"/>
</dbReference>
<organism evidence="5 6">
    <name type="scientific">Bordetella pseudohinzii</name>
    <dbReference type="NCBI Taxonomy" id="1331258"/>
    <lineage>
        <taxon>Bacteria</taxon>
        <taxon>Pseudomonadati</taxon>
        <taxon>Pseudomonadota</taxon>
        <taxon>Betaproteobacteria</taxon>
        <taxon>Burkholderiales</taxon>
        <taxon>Alcaligenaceae</taxon>
        <taxon>Bordetella</taxon>
    </lineage>
</organism>
<accession>A0A0M9ICX3</accession>
<dbReference type="Proteomes" id="UP000053096">
    <property type="component" value="Unassembled WGS sequence"/>
</dbReference>
<reference evidence="4 7" key="2">
    <citation type="submission" date="2016-07" db="EMBL/GenBank/DDBJ databases">
        <title>Complete genome sequences of Bordetella pseudohinzii.</title>
        <authorList>
            <person name="Spilker T."/>
            <person name="Darrah R."/>
            <person name="LiPuma J.J."/>
        </authorList>
    </citation>
    <scope>NUCLEOTIDE SEQUENCE [LARGE SCALE GENOMIC DNA]</scope>
    <source>
        <strain evidence="4 7">HI4681</strain>
    </source>
</reference>
<evidence type="ECO:0000313" key="4">
    <source>
        <dbReference type="EMBL" id="ANY16714.1"/>
    </source>
</evidence>
<sequence>MKSRDFSSWIWGDALALLHHAERLQRQVLQSAQAAAHAWEPPVDIIESEAAVLVIVALPGVGPEDVVVRFDPEGITVSGLRPIPAAYDTRIHQLEIPYGQFQRRIRLPLHALEPTTPRLADGCLFLTLNKLREIP</sequence>
<dbReference type="InterPro" id="IPR008978">
    <property type="entry name" value="HSP20-like_chaperone"/>
</dbReference>
<accession>A0A0J6EYW8</accession>
<dbReference type="RefSeq" id="WP_043208862.1">
    <property type="nucleotide sequence ID" value="NZ_CAJGUP010000217.1"/>
</dbReference>
<evidence type="ECO:0000313" key="5">
    <source>
        <dbReference type="EMBL" id="CUI89739.1"/>
    </source>
</evidence>
<dbReference type="Pfam" id="PF00011">
    <property type="entry name" value="HSP20"/>
    <property type="match status" value="1"/>
</dbReference>
<protein>
    <submittedName>
        <fullName evidence="4">Heat-shock protein Hsp20</fullName>
    </submittedName>
    <submittedName>
        <fullName evidence="5">Hsp20/alpha crystallin family</fullName>
    </submittedName>
</protein>
<dbReference type="SUPFAM" id="SSF49764">
    <property type="entry name" value="HSP20-like chaperones"/>
    <property type="match status" value="1"/>
</dbReference>
<dbReference type="Gene3D" id="2.60.40.790">
    <property type="match status" value="1"/>
</dbReference>
<gene>
    <name evidence="4" type="ORF">BBN53_12960</name>
    <name evidence="5" type="ORF">ERS370011_02751</name>
</gene>
<dbReference type="KEGG" id="bpdz:BBN53_12960"/>
<evidence type="ECO:0000256" key="2">
    <source>
        <dbReference type="RuleBase" id="RU003616"/>
    </source>
</evidence>
<dbReference type="PROSITE" id="PS01031">
    <property type="entry name" value="SHSP"/>
    <property type="match status" value="1"/>
</dbReference>
<dbReference type="EMBL" id="CYTV01000007">
    <property type="protein sequence ID" value="CUI89739.1"/>
    <property type="molecule type" value="Genomic_DNA"/>
</dbReference>
<evidence type="ECO:0000313" key="7">
    <source>
        <dbReference type="Proteomes" id="UP000092950"/>
    </source>
</evidence>
<name>A0A0J6EYW8_9BORD</name>
<dbReference type="OrthoDB" id="5295562at2"/>
<evidence type="ECO:0000259" key="3">
    <source>
        <dbReference type="PROSITE" id="PS01031"/>
    </source>
</evidence>
<feature type="domain" description="SHSP" evidence="3">
    <location>
        <begin position="34"/>
        <end position="135"/>
    </location>
</feature>
<dbReference type="Proteomes" id="UP000092950">
    <property type="component" value="Chromosome"/>
</dbReference>
<dbReference type="EMBL" id="CP016440">
    <property type="protein sequence ID" value="ANY16714.1"/>
    <property type="molecule type" value="Genomic_DNA"/>
</dbReference>
<proteinExistence type="inferred from homology"/>
<keyword evidence="7" id="KW-1185">Reference proteome</keyword>
<comment type="similarity">
    <text evidence="1 2">Belongs to the small heat shock protein (HSP20) family.</text>
</comment>